<proteinExistence type="predicted"/>
<sequence>MHREVLPKDIDARVKIESDELAGYIKLNPTEPVYSCLNKDGTPNDLTPICGKLTNSSTCWSSRGGRVWCHIKRNWIEWEGLKWEVVYIFWSCCGKWNNSDEKIASEVAPRDKVTKTTNVASTKAPTVTTTSKPTMTTASMQTLTTASKPKMTTTSKPTMTLTSKPTLTTTSMQTLTTTSKPKMTTTSKSTMTTTSKLTSRTGDQKTTSCCSDAMRYSVLLVIWCNLEGTSILSYDKKTKDFHTCCDGEGSTQTIEKFPENVEKVLRIDAKIKSQKLKILEDKMNLTTSEIEHWGCQSSSNGVYLPNNTKTLECAKEQIRPSFIVGDLAARDNVESDEYAGYQKLSRTEQVYSCSNKDGTAYDLTPICGKLPSSSNCWSSCNGRVWCHIEKKMREWDGENWEGIYIFWSCCGKGNKWEQKIASQVAPRVIVAHTNVSIVTTSKPTIGNTSFPLPAGPSCTTACVKGSNLCGISVTHQGTLSM</sequence>
<protein>
    <submittedName>
        <fullName evidence="2">Uncharacterized protein</fullName>
    </submittedName>
</protein>
<gene>
    <name evidence="2" type="ORF">Fcan01_16121</name>
</gene>
<evidence type="ECO:0000313" key="2">
    <source>
        <dbReference type="EMBL" id="OXA48588.1"/>
    </source>
</evidence>
<accession>A0A226DUA0</accession>
<name>A0A226DUA0_FOLCA</name>
<keyword evidence="3" id="KW-1185">Reference proteome</keyword>
<dbReference type="Proteomes" id="UP000198287">
    <property type="component" value="Unassembled WGS sequence"/>
</dbReference>
<organism evidence="2 3">
    <name type="scientific">Folsomia candida</name>
    <name type="common">Springtail</name>
    <dbReference type="NCBI Taxonomy" id="158441"/>
    <lineage>
        <taxon>Eukaryota</taxon>
        <taxon>Metazoa</taxon>
        <taxon>Ecdysozoa</taxon>
        <taxon>Arthropoda</taxon>
        <taxon>Hexapoda</taxon>
        <taxon>Collembola</taxon>
        <taxon>Entomobryomorpha</taxon>
        <taxon>Isotomoidea</taxon>
        <taxon>Isotomidae</taxon>
        <taxon>Proisotominae</taxon>
        <taxon>Folsomia</taxon>
    </lineage>
</organism>
<feature type="region of interest" description="Disordered" evidence="1">
    <location>
        <begin position="176"/>
        <end position="199"/>
    </location>
</feature>
<feature type="region of interest" description="Disordered" evidence="1">
    <location>
        <begin position="145"/>
        <end position="164"/>
    </location>
</feature>
<evidence type="ECO:0000313" key="3">
    <source>
        <dbReference type="Proteomes" id="UP000198287"/>
    </source>
</evidence>
<reference evidence="2 3" key="1">
    <citation type="submission" date="2015-12" db="EMBL/GenBank/DDBJ databases">
        <title>The genome of Folsomia candida.</title>
        <authorList>
            <person name="Faddeeva A."/>
            <person name="Derks M.F."/>
            <person name="Anvar Y."/>
            <person name="Smit S."/>
            <person name="Van Straalen N."/>
            <person name="Roelofs D."/>
        </authorList>
    </citation>
    <scope>NUCLEOTIDE SEQUENCE [LARGE SCALE GENOMIC DNA]</scope>
    <source>
        <strain evidence="2 3">VU population</strain>
        <tissue evidence="2">Whole body</tissue>
    </source>
</reference>
<comment type="caution">
    <text evidence="2">The sequence shown here is derived from an EMBL/GenBank/DDBJ whole genome shotgun (WGS) entry which is preliminary data.</text>
</comment>
<dbReference type="EMBL" id="LNIX01000011">
    <property type="protein sequence ID" value="OXA48588.1"/>
    <property type="molecule type" value="Genomic_DNA"/>
</dbReference>
<evidence type="ECO:0000256" key="1">
    <source>
        <dbReference type="SAM" id="MobiDB-lite"/>
    </source>
</evidence>
<dbReference type="AlphaFoldDB" id="A0A226DUA0"/>